<feature type="region of interest" description="Disordered" evidence="1">
    <location>
        <begin position="155"/>
        <end position="174"/>
    </location>
</feature>
<sequence>MTQPERQEAMTERSTEAALRARLLLAQRHAHTTDAERAEADARFHQAQAALERANAREARTHADAVNAHTAVAEVRRLCDLTISSSVRVQAVAQARDTLAVIDSCMAGETVPGDGAWGTVWLHGNWRYLTSQMTTAEREAAADAVARWNAALNADDGNVEEGEPDGLRWWRDDR</sequence>
<evidence type="ECO:0000313" key="3">
    <source>
        <dbReference type="Proteomes" id="UP000636661"/>
    </source>
</evidence>
<dbReference type="RefSeq" id="WP_189554307.1">
    <property type="nucleotide sequence ID" value="NZ_BMTP01000020.1"/>
</dbReference>
<dbReference type="AlphaFoldDB" id="A0A918M7J0"/>
<organism evidence="2 3">
    <name type="scientific">Streptomyces lavendofoliae</name>
    <dbReference type="NCBI Taxonomy" id="67314"/>
    <lineage>
        <taxon>Bacteria</taxon>
        <taxon>Bacillati</taxon>
        <taxon>Actinomycetota</taxon>
        <taxon>Actinomycetes</taxon>
        <taxon>Kitasatosporales</taxon>
        <taxon>Streptomycetaceae</taxon>
        <taxon>Streptomyces</taxon>
    </lineage>
</organism>
<proteinExistence type="predicted"/>
<protein>
    <submittedName>
        <fullName evidence="2">Uncharacterized protein</fullName>
    </submittedName>
</protein>
<evidence type="ECO:0000256" key="1">
    <source>
        <dbReference type="SAM" id="MobiDB-lite"/>
    </source>
</evidence>
<name>A0A918M7J0_9ACTN</name>
<dbReference type="EMBL" id="BMTP01000020">
    <property type="protein sequence ID" value="GGU62224.1"/>
    <property type="molecule type" value="Genomic_DNA"/>
</dbReference>
<gene>
    <name evidence="2" type="ORF">GCM10010274_58750</name>
</gene>
<reference evidence="2" key="2">
    <citation type="submission" date="2020-09" db="EMBL/GenBank/DDBJ databases">
        <authorList>
            <person name="Sun Q."/>
            <person name="Ohkuma M."/>
        </authorList>
    </citation>
    <scope>NUCLEOTIDE SEQUENCE</scope>
    <source>
        <strain evidence="2">JCM 4391</strain>
    </source>
</reference>
<comment type="caution">
    <text evidence="2">The sequence shown here is derived from an EMBL/GenBank/DDBJ whole genome shotgun (WGS) entry which is preliminary data.</text>
</comment>
<feature type="compositionally biased region" description="Basic and acidic residues" evidence="1">
    <location>
        <begin position="165"/>
        <end position="174"/>
    </location>
</feature>
<reference evidence="2" key="1">
    <citation type="journal article" date="2014" name="Int. J. Syst. Evol. Microbiol.">
        <title>Complete genome sequence of Corynebacterium casei LMG S-19264T (=DSM 44701T), isolated from a smear-ripened cheese.</title>
        <authorList>
            <consortium name="US DOE Joint Genome Institute (JGI-PGF)"/>
            <person name="Walter F."/>
            <person name="Albersmeier A."/>
            <person name="Kalinowski J."/>
            <person name="Ruckert C."/>
        </authorList>
    </citation>
    <scope>NUCLEOTIDE SEQUENCE</scope>
    <source>
        <strain evidence="2">JCM 4391</strain>
    </source>
</reference>
<dbReference type="Proteomes" id="UP000636661">
    <property type="component" value="Unassembled WGS sequence"/>
</dbReference>
<accession>A0A918M7J0</accession>
<evidence type="ECO:0000313" key="2">
    <source>
        <dbReference type="EMBL" id="GGU62224.1"/>
    </source>
</evidence>
<keyword evidence="3" id="KW-1185">Reference proteome</keyword>